<evidence type="ECO:0000256" key="1">
    <source>
        <dbReference type="ARBA" id="ARBA00004370"/>
    </source>
</evidence>
<protein>
    <submittedName>
        <fullName evidence="7">GTP-binding protein</fullName>
    </submittedName>
</protein>
<proteinExistence type="predicted"/>
<evidence type="ECO:0000313" key="8">
    <source>
        <dbReference type="Proteomes" id="UP000223472"/>
    </source>
</evidence>
<reference evidence="7 8" key="1">
    <citation type="submission" date="2017-09" db="EMBL/GenBank/DDBJ databases">
        <title>Large-scale bioinformatics analysis of Bacillus genomes uncovers conserved roles of natural products in bacterial physiology.</title>
        <authorList>
            <consortium name="Agbiome Team Llc"/>
            <person name="Bleich R.M."/>
            <person name="Grubbs K.J."/>
            <person name="Santa Maria K.C."/>
            <person name="Allen S.E."/>
            <person name="Farag S."/>
            <person name="Shank E.A."/>
            <person name="Bowers A."/>
        </authorList>
    </citation>
    <scope>NUCLEOTIDE SEQUENCE [LARGE SCALE GENOMIC DNA]</scope>
    <source>
        <strain evidence="7 8">AFS065610</strain>
    </source>
</reference>
<organism evidence="7 8">
    <name type="scientific">Bacillus wiedmannii</name>
    <dbReference type="NCBI Taxonomy" id="1890302"/>
    <lineage>
        <taxon>Bacteria</taxon>
        <taxon>Bacillati</taxon>
        <taxon>Bacillota</taxon>
        <taxon>Bacilli</taxon>
        <taxon>Bacillales</taxon>
        <taxon>Bacillaceae</taxon>
        <taxon>Bacillus</taxon>
        <taxon>Bacillus cereus group</taxon>
    </lineage>
</organism>
<comment type="caution">
    <text evidence="7">The sequence shown here is derived from an EMBL/GenBank/DDBJ whole genome shotgun (WGS) entry which is preliminary data.</text>
</comment>
<dbReference type="GO" id="GO:0003924">
    <property type="term" value="F:GTPase activity"/>
    <property type="evidence" value="ECO:0007669"/>
    <property type="project" value="InterPro"/>
</dbReference>
<dbReference type="InterPro" id="IPR027094">
    <property type="entry name" value="Mitofusin_fam"/>
</dbReference>
<dbReference type="InterPro" id="IPR027417">
    <property type="entry name" value="P-loop_NTPase"/>
</dbReference>
<feature type="domain" description="Dynamin N-terminal" evidence="6">
    <location>
        <begin position="19"/>
        <end position="167"/>
    </location>
</feature>
<keyword evidence="4" id="KW-0342">GTP-binding</keyword>
<evidence type="ECO:0000313" key="7">
    <source>
        <dbReference type="EMBL" id="PGD39763.1"/>
    </source>
</evidence>
<dbReference type="GO" id="GO:0016020">
    <property type="term" value="C:membrane"/>
    <property type="evidence" value="ECO:0007669"/>
    <property type="project" value="UniProtKB-SubCell"/>
</dbReference>
<dbReference type="PANTHER" id="PTHR10465:SF0">
    <property type="entry name" value="SARCALUMENIN"/>
    <property type="match status" value="1"/>
</dbReference>
<evidence type="ECO:0000256" key="5">
    <source>
        <dbReference type="ARBA" id="ARBA00023136"/>
    </source>
</evidence>
<dbReference type="PANTHER" id="PTHR10465">
    <property type="entry name" value="TRANSMEMBRANE GTPASE FZO1"/>
    <property type="match status" value="1"/>
</dbReference>
<evidence type="ECO:0000256" key="2">
    <source>
        <dbReference type="ARBA" id="ARBA00022741"/>
    </source>
</evidence>
<evidence type="ECO:0000256" key="4">
    <source>
        <dbReference type="ARBA" id="ARBA00023134"/>
    </source>
</evidence>
<dbReference type="EMBL" id="NVIY01000004">
    <property type="protein sequence ID" value="PGD39763.1"/>
    <property type="molecule type" value="Genomic_DNA"/>
</dbReference>
<keyword evidence="5" id="KW-0472">Membrane</keyword>
<dbReference type="SUPFAM" id="SSF52540">
    <property type="entry name" value="P-loop containing nucleoside triphosphate hydrolases"/>
    <property type="match status" value="1"/>
</dbReference>
<dbReference type="GO" id="GO:0005525">
    <property type="term" value="F:GTP binding"/>
    <property type="evidence" value="ECO:0007669"/>
    <property type="project" value="UniProtKB-KW"/>
</dbReference>
<gene>
    <name evidence="7" type="ORF">COM27_01935</name>
</gene>
<keyword evidence="2" id="KW-0547">Nucleotide-binding</keyword>
<comment type="subcellular location">
    <subcellularLocation>
        <location evidence="1">Membrane</location>
    </subcellularLocation>
</comment>
<sequence length="288" mass="32838">MSLETESIILNKLSVNNYLVVGTMSAGKSTFLNSLIGFEMFPSKNEACTAKVISYYANPAIEKFLYLKNNSKRPYFRKSLDAVQLEKWNKDDKIQEIKIEGPLKNSFGNCFGIIDTPGPNNSMDKEHKEVMKKAINKFKYSNILYLLNASQLGTEDDQNLLHFIKENCSNENIHFVVNKSDVIDDTEAESLTNFSNNVQNYLMKNGFKKPKVFFVSSLAGLLAMKVNNRIELTRKESSDYRRLQMLLDRKLSDYNLNISNESSEKPNVINSNDPLWVNSGISEILNKL</sequence>
<dbReference type="Proteomes" id="UP000223472">
    <property type="component" value="Unassembled WGS sequence"/>
</dbReference>
<evidence type="ECO:0000256" key="3">
    <source>
        <dbReference type="ARBA" id="ARBA00022801"/>
    </source>
</evidence>
<dbReference type="Pfam" id="PF00350">
    <property type="entry name" value="Dynamin_N"/>
    <property type="match status" value="1"/>
</dbReference>
<accession>A0A2B6SF61</accession>
<dbReference type="InterPro" id="IPR045063">
    <property type="entry name" value="Dynamin_N"/>
</dbReference>
<evidence type="ECO:0000259" key="6">
    <source>
        <dbReference type="Pfam" id="PF00350"/>
    </source>
</evidence>
<dbReference type="Gene3D" id="3.40.50.300">
    <property type="entry name" value="P-loop containing nucleotide triphosphate hydrolases"/>
    <property type="match status" value="1"/>
</dbReference>
<keyword evidence="3" id="KW-0378">Hydrolase</keyword>
<dbReference type="AlphaFoldDB" id="A0A2B6SF61"/>
<dbReference type="GO" id="GO:0008053">
    <property type="term" value="P:mitochondrial fusion"/>
    <property type="evidence" value="ECO:0007669"/>
    <property type="project" value="TreeGrafter"/>
</dbReference>
<name>A0A2B6SF61_9BACI</name>